<dbReference type="PROSITE" id="PS51802">
    <property type="entry name" value="ZF_CCHHC"/>
    <property type="match status" value="2"/>
</dbReference>
<evidence type="ECO:0000256" key="8">
    <source>
        <dbReference type="ARBA" id="ARBA00023163"/>
    </source>
</evidence>
<dbReference type="GO" id="GO:0007399">
    <property type="term" value="P:nervous system development"/>
    <property type="evidence" value="ECO:0007669"/>
    <property type="project" value="UniProtKB-KW"/>
</dbReference>
<keyword evidence="3" id="KW-0479">Metal-binding</keyword>
<evidence type="ECO:0000256" key="4">
    <source>
        <dbReference type="ARBA" id="ARBA00022737"/>
    </source>
</evidence>
<keyword evidence="6" id="KW-0862">Zinc</keyword>
<dbReference type="InterPro" id="IPR002515">
    <property type="entry name" value="Znf_C2H2C"/>
</dbReference>
<keyword evidence="5" id="KW-0863">Zinc-finger</keyword>
<reference evidence="12" key="1">
    <citation type="submission" date="2022-11" db="UniProtKB">
        <authorList>
            <consortium name="WormBaseParasite"/>
        </authorList>
    </citation>
    <scope>IDENTIFICATION</scope>
</reference>
<name>A0A915J8A5_ROMCU</name>
<evidence type="ECO:0000256" key="1">
    <source>
        <dbReference type="ARBA" id="ARBA00004123"/>
    </source>
</evidence>
<dbReference type="FunFam" id="4.10.320.30:FF:000001">
    <property type="entry name" value="Myelin transcription factor 1-like, a"/>
    <property type="match status" value="2"/>
</dbReference>
<organism evidence="11 12">
    <name type="scientific">Romanomermis culicivorax</name>
    <name type="common">Nematode worm</name>
    <dbReference type="NCBI Taxonomy" id="13658"/>
    <lineage>
        <taxon>Eukaryota</taxon>
        <taxon>Metazoa</taxon>
        <taxon>Ecdysozoa</taxon>
        <taxon>Nematoda</taxon>
        <taxon>Enoplea</taxon>
        <taxon>Dorylaimia</taxon>
        <taxon>Mermithida</taxon>
        <taxon>Mermithoidea</taxon>
        <taxon>Mermithidae</taxon>
        <taxon>Romanomermis</taxon>
    </lineage>
</organism>
<feature type="region of interest" description="Disordered" evidence="10">
    <location>
        <begin position="172"/>
        <end position="193"/>
    </location>
</feature>
<accession>A0A915J8A5</accession>
<dbReference type="PANTHER" id="PTHR10816">
    <property type="entry name" value="MYELIN TRANSCRIPTION FACTOR 1-RELATED"/>
    <property type="match status" value="1"/>
</dbReference>
<dbReference type="GO" id="GO:0005634">
    <property type="term" value="C:nucleus"/>
    <property type="evidence" value="ECO:0007669"/>
    <property type="project" value="UniProtKB-SubCell"/>
</dbReference>
<keyword evidence="7" id="KW-0805">Transcription regulation</keyword>
<evidence type="ECO:0000256" key="10">
    <source>
        <dbReference type="SAM" id="MobiDB-lite"/>
    </source>
</evidence>
<evidence type="ECO:0000256" key="9">
    <source>
        <dbReference type="ARBA" id="ARBA00023242"/>
    </source>
</evidence>
<dbReference type="GO" id="GO:0008270">
    <property type="term" value="F:zinc ion binding"/>
    <property type="evidence" value="ECO:0007669"/>
    <property type="project" value="UniProtKB-KW"/>
</dbReference>
<dbReference type="InterPro" id="IPR036060">
    <property type="entry name" value="Znf_C2H2C_sf"/>
</dbReference>
<evidence type="ECO:0000256" key="5">
    <source>
        <dbReference type="ARBA" id="ARBA00022771"/>
    </source>
</evidence>
<dbReference type="PANTHER" id="PTHR10816:SF15">
    <property type="entry name" value="MYELIN TRANSCRIPTION FACTOR 1-LIKE PROTEIN"/>
    <property type="match status" value="1"/>
</dbReference>
<dbReference type="AlphaFoldDB" id="A0A915J8A5"/>
<evidence type="ECO:0000313" key="11">
    <source>
        <dbReference type="Proteomes" id="UP000887565"/>
    </source>
</evidence>
<protein>
    <submittedName>
        <fullName evidence="12">Myelin transcription factor 1</fullName>
    </submittedName>
</protein>
<keyword evidence="4" id="KW-0677">Repeat</keyword>
<dbReference type="Pfam" id="PF01530">
    <property type="entry name" value="zf-C2HC"/>
    <property type="match status" value="2"/>
</dbReference>
<evidence type="ECO:0000256" key="7">
    <source>
        <dbReference type="ARBA" id="ARBA00023015"/>
    </source>
</evidence>
<feature type="compositionally biased region" description="Polar residues" evidence="10">
    <location>
        <begin position="237"/>
        <end position="246"/>
    </location>
</feature>
<feature type="region of interest" description="Disordered" evidence="10">
    <location>
        <begin position="136"/>
        <end position="155"/>
    </location>
</feature>
<comment type="subcellular location">
    <subcellularLocation>
        <location evidence="1">Nucleus</location>
    </subcellularLocation>
</comment>
<feature type="compositionally biased region" description="Polar residues" evidence="10">
    <location>
        <begin position="172"/>
        <end position="190"/>
    </location>
</feature>
<sequence length="508" mass="55629">MEIDSLYQQLAATVWSSTKFVDQAPPAKRRRKPDVKTIVHIKKDDEKQINDYHNNSNDQMNGLTSNNGYEMMDHHSDRKSDSPMRIEDIERIALIRRLAQNASTFLDVVLPQKPHISEADSAPLDEALDLSMKNSTASSKSSYVESRESSPLNSQKLLLPINNHRDVKMTNGRSSLASYTPISPASSSPDTEMASAVLGGQQNRRLKNGGNPTAMDVVDVHPKFSPPPAPQSSANSMHSPSTASRNVSPCSALLMQQDFKCPTPGCDGSGHVSGNYSSHRSLSGCPRAIRPRRPKDESELLKCPVEGCDGSGHITGKYLSHRSASGCPLASRRTKMALMALQKQQEMEKRRTAAANFLQQTFVNSPEKQHDETQQQQQQQRIFIQRELFKNDVAEPTTTQNKEALIQNLLAETANLGTKLPLNVHQNEAHETTDFAPNINHGDQILAAAEAAAFQKHYLSLLLASQFNPAAFFGNGGGSPLATLRLPCVPSSTSTKDDASASKNEALQ</sequence>
<comment type="similarity">
    <text evidence="2">Belongs to the MYT1 family.</text>
</comment>
<feature type="region of interest" description="Disordered" evidence="10">
    <location>
        <begin position="222"/>
        <end position="246"/>
    </location>
</feature>
<evidence type="ECO:0000256" key="6">
    <source>
        <dbReference type="ARBA" id="ARBA00022833"/>
    </source>
</evidence>
<keyword evidence="11" id="KW-1185">Reference proteome</keyword>
<evidence type="ECO:0000313" key="12">
    <source>
        <dbReference type="WBParaSite" id="nRc.2.0.1.t21954-RA"/>
    </source>
</evidence>
<dbReference type="WBParaSite" id="nRc.2.0.1.t21954-RA">
    <property type="protein sequence ID" value="nRc.2.0.1.t21954-RA"/>
    <property type="gene ID" value="nRc.2.0.1.g21954"/>
</dbReference>
<dbReference type="GO" id="GO:0000978">
    <property type="term" value="F:RNA polymerase II cis-regulatory region sequence-specific DNA binding"/>
    <property type="evidence" value="ECO:0007669"/>
    <property type="project" value="TreeGrafter"/>
</dbReference>
<dbReference type="GO" id="GO:0000981">
    <property type="term" value="F:DNA-binding transcription factor activity, RNA polymerase II-specific"/>
    <property type="evidence" value="ECO:0007669"/>
    <property type="project" value="TreeGrafter"/>
</dbReference>
<evidence type="ECO:0000256" key="2">
    <source>
        <dbReference type="ARBA" id="ARBA00010194"/>
    </source>
</evidence>
<dbReference type="SUPFAM" id="SSF103637">
    <property type="entry name" value="CCHHC domain"/>
    <property type="match status" value="2"/>
</dbReference>
<keyword evidence="8" id="KW-0804">Transcription</keyword>
<dbReference type="Gene3D" id="4.10.320.30">
    <property type="match status" value="2"/>
</dbReference>
<evidence type="ECO:0000256" key="3">
    <source>
        <dbReference type="ARBA" id="ARBA00022723"/>
    </source>
</evidence>
<keyword evidence="9" id="KW-0539">Nucleus</keyword>
<proteinExistence type="inferred from homology"/>
<dbReference type="Proteomes" id="UP000887565">
    <property type="component" value="Unplaced"/>
</dbReference>